<dbReference type="InterPro" id="IPR036864">
    <property type="entry name" value="Zn2-C6_fun-type_DNA-bd_sf"/>
</dbReference>
<dbReference type="OrthoDB" id="5344325at2759"/>
<dbReference type="EMBL" id="JAGMUV010000002">
    <property type="protein sequence ID" value="KAH7171361.1"/>
    <property type="molecule type" value="Genomic_DNA"/>
</dbReference>
<evidence type="ECO:0000256" key="4">
    <source>
        <dbReference type="SAM" id="MobiDB-lite"/>
    </source>
</evidence>
<dbReference type="PANTHER" id="PTHR31001:SF84">
    <property type="entry name" value="FUNGAL SPECIFIC TRANSCRIPTION FACTOR"/>
    <property type="match status" value="1"/>
</dbReference>
<reference evidence="6" key="1">
    <citation type="journal article" date="2021" name="Nat. Commun.">
        <title>Genetic determinants of endophytism in the Arabidopsis root mycobiome.</title>
        <authorList>
            <person name="Mesny F."/>
            <person name="Miyauchi S."/>
            <person name="Thiergart T."/>
            <person name="Pickel B."/>
            <person name="Atanasova L."/>
            <person name="Karlsson M."/>
            <person name="Huettel B."/>
            <person name="Barry K.W."/>
            <person name="Haridas S."/>
            <person name="Chen C."/>
            <person name="Bauer D."/>
            <person name="Andreopoulos W."/>
            <person name="Pangilinan J."/>
            <person name="LaButti K."/>
            <person name="Riley R."/>
            <person name="Lipzen A."/>
            <person name="Clum A."/>
            <person name="Drula E."/>
            <person name="Henrissat B."/>
            <person name="Kohler A."/>
            <person name="Grigoriev I.V."/>
            <person name="Martin F.M."/>
            <person name="Hacquard S."/>
        </authorList>
    </citation>
    <scope>NUCLEOTIDE SEQUENCE</scope>
    <source>
        <strain evidence="6">MPI-CAGE-AT-0147</strain>
    </source>
</reference>
<dbReference type="Pfam" id="PF04082">
    <property type="entry name" value="Fungal_trans"/>
    <property type="match status" value="1"/>
</dbReference>
<dbReference type="InterPro" id="IPR001138">
    <property type="entry name" value="Zn2Cys6_DnaBD"/>
</dbReference>
<dbReference type="SMART" id="SM00906">
    <property type="entry name" value="Fungal_trans"/>
    <property type="match status" value="1"/>
</dbReference>
<dbReference type="GO" id="GO:0006351">
    <property type="term" value="P:DNA-templated transcription"/>
    <property type="evidence" value="ECO:0007669"/>
    <property type="project" value="InterPro"/>
</dbReference>
<comment type="subcellular location">
    <subcellularLocation>
        <location evidence="1">Nucleus</location>
    </subcellularLocation>
</comment>
<sequence>MRGMDDDGHSANAAKRRRGRTATACIECQRRKKKCDRQWPCNHCQDRRIAHLCDFAAAAATNTSSAPGHDSVPLPDAASAVHALGYVNSDMFTSVMSPQRSTDNERALELPPPVLQATRALPPRPYTDILVQNFFDKVNYHYGILHQPSFMAAYTTWWSQRRETRYSRSISGVAMACLLLRICANSAQFLSSDAKSQLESDLGDSADSISSLYHAAAEVLSDFLPAGSGGLVNAQQLFLGATWLKAEAEFAKAWHELASCVRQAQEIGIHLDDLPDGMTVFERDLRRRLWCAAYTWDKFMAATFHRPPIIPPGDAVQPPSQSLDSSPTNPEIPSATAAKTLENQLSRHLAQTEPSANSYIEMMTFTEKWMNSLPPVFRINGPDTRWDLECPRLAFQRLQLHSVGYMTQLLLLRPQVMSKADVTSVARLQTERPHSIHRAVDVSLKAMAVSKEFFDLCFPQEAKYFMVSFCPFDNAALLCSLLLHDTGRDNVPRRLEIAAAIGTALHIAHRLRGLTKMSDVTSSILTSLVSHLSFQPMEKEILDEAVRFGEAHAAGVGTGQMEPVGTDRQPPDGIDFNLSDASMTVGDGFQEIDLGILDGLWDWQSLQLGFVGDSLGL</sequence>
<evidence type="ECO:0000256" key="3">
    <source>
        <dbReference type="ARBA" id="ARBA00023242"/>
    </source>
</evidence>
<accession>A0A9P9FPU3</accession>
<dbReference type="AlphaFoldDB" id="A0A9P9FPU3"/>
<dbReference type="GO" id="GO:0005634">
    <property type="term" value="C:nucleus"/>
    <property type="evidence" value="ECO:0007669"/>
    <property type="project" value="UniProtKB-SubCell"/>
</dbReference>
<dbReference type="GO" id="GO:0003677">
    <property type="term" value="F:DNA binding"/>
    <property type="evidence" value="ECO:0007669"/>
    <property type="project" value="InterPro"/>
</dbReference>
<feature type="region of interest" description="Disordered" evidence="4">
    <location>
        <begin position="310"/>
        <end position="334"/>
    </location>
</feature>
<dbReference type="Pfam" id="PF00172">
    <property type="entry name" value="Zn_clus"/>
    <property type="match status" value="1"/>
</dbReference>
<proteinExistence type="predicted"/>
<keyword evidence="2" id="KW-0479">Metal-binding</keyword>
<evidence type="ECO:0000256" key="2">
    <source>
        <dbReference type="ARBA" id="ARBA00022723"/>
    </source>
</evidence>
<protein>
    <submittedName>
        <fullName evidence="6">N-terminal binuclear Zn cluster-containing/DNA binding domain-containing protein</fullName>
    </submittedName>
</protein>
<evidence type="ECO:0000256" key="1">
    <source>
        <dbReference type="ARBA" id="ARBA00004123"/>
    </source>
</evidence>
<name>A0A9P9FPU3_9HYPO</name>
<evidence type="ECO:0000259" key="5">
    <source>
        <dbReference type="PROSITE" id="PS50048"/>
    </source>
</evidence>
<dbReference type="Proteomes" id="UP000738349">
    <property type="component" value="Unassembled WGS sequence"/>
</dbReference>
<evidence type="ECO:0000313" key="7">
    <source>
        <dbReference type="Proteomes" id="UP000738349"/>
    </source>
</evidence>
<dbReference type="InterPro" id="IPR050613">
    <property type="entry name" value="Sec_Metabolite_Reg"/>
</dbReference>
<feature type="domain" description="Zn(2)-C6 fungal-type" evidence="5">
    <location>
        <begin position="24"/>
        <end position="55"/>
    </location>
</feature>
<dbReference type="CDD" id="cd12148">
    <property type="entry name" value="fungal_TF_MHR"/>
    <property type="match status" value="1"/>
</dbReference>
<dbReference type="InterPro" id="IPR007219">
    <property type="entry name" value="XnlR_reg_dom"/>
</dbReference>
<dbReference type="CDD" id="cd00067">
    <property type="entry name" value="GAL4"/>
    <property type="match status" value="1"/>
</dbReference>
<evidence type="ECO:0000313" key="6">
    <source>
        <dbReference type="EMBL" id="KAH7171361.1"/>
    </source>
</evidence>
<feature type="compositionally biased region" description="Polar residues" evidence="4">
    <location>
        <begin position="318"/>
        <end position="331"/>
    </location>
</feature>
<dbReference type="PROSITE" id="PS50048">
    <property type="entry name" value="ZN2_CY6_FUNGAL_2"/>
    <property type="match status" value="1"/>
</dbReference>
<dbReference type="GO" id="GO:0000981">
    <property type="term" value="F:DNA-binding transcription factor activity, RNA polymerase II-specific"/>
    <property type="evidence" value="ECO:0007669"/>
    <property type="project" value="InterPro"/>
</dbReference>
<comment type="caution">
    <text evidence="6">The sequence shown here is derived from an EMBL/GenBank/DDBJ whole genome shotgun (WGS) entry which is preliminary data.</text>
</comment>
<dbReference type="GO" id="GO:0008270">
    <property type="term" value="F:zinc ion binding"/>
    <property type="evidence" value="ECO:0007669"/>
    <property type="project" value="InterPro"/>
</dbReference>
<keyword evidence="3" id="KW-0539">Nucleus</keyword>
<gene>
    <name evidence="6" type="ORF">EDB81DRAFT_865223</name>
</gene>
<keyword evidence="7" id="KW-1185">Reference proteome</keyword>
<dbReference type="SMART" id="SM00066">
    <property type="entry name" value="GAL4"/>
    <property type="match status" value="1"/>
</dbReference>
<organism evidence="6 7">
    <name type="scientific">Dactylonectria macrodidyma</name>
    <dbReference type="NCBI Taxonomy" id="307937"/>
    <lineage>
        <taxon>Eukaryota</taxon>
        <taxon>Fungi</taxon>
        <taxon>Dikarya</taxon>
        <taxon>Ascomycota</taxon>
        <taxon>Pezizomycotina</taxon>
        <taxon>Sordariomycetes</taxon>
        <taxon>Hypocreomycetidae</taxon>
        <taxon>Hypocreales</taxon>
        <taxon>Nectriaceae</taxon>
        <taxon>Dactylonectria</taxon>
    </lineage>
</organism>
<dbReference type="SUPFAM" id="SSF57701">
    <property type="entry name" value="Zn2/Cys6 DNA-binding domain"/>
    <property type="match status" value="1"/>
</dbReference>
<dbReference type="PANTHER" id="PTHR31001">
    <property type="entry name" value="UNCHARACTERIZED TRANSCRIPTIONAL REGULATORY PROTEIN"/>
    <property type="match status" value="1"/>
</dbReference>
<dbReference type="Gene3D" id="4.10.240.10">
    <property type="entry name" value="Zn(2)-C6 fungal-type DNA-binding domain"/>
    <property type="match status" value="1"/>
</dbReference>